<dbReference type="SMART" id="SM00822">
    <property type="entry name" value="PKS_KR"/>
    <property type="match status" value="1"/>
</dbReference>
<evidence type="ECO:0000313" key="11">
    <source>
        <dbReference type="EMBL" id="KAK9835837.1"/>
    </source>
</evidence>
<dbReference type="PRINTS" id="PR00081">
    <property type="entry name" value="GDHRDH"/>
</dbReference>
<dbReference type="PROSITE" id="PS00061">
    <property type="entry name" value="ADH_SHORT"/>
    <property type="match status" value="1"/>
</dbReference>
<evidence type="ECO:0000259" key="10">
    <source>
        <dbReference type="SMART" id="SM00822"/>
    </source>
</evidence>
<evidence type="ECO:0000256" key="5">
    <source>
        <dbReference type="ARBA" id="ARBA00023002"/>
    </source>
</evidence>
<keyword evidence="9" id="KW-0443">Lipid metabolism</keyword>
<comment type="subcellular location">
    <subcellularLocation>
        <location evidence="9">Plastid</location>
        <location evidence="9">Chloroplast</location>
    </subcellularLocation>
    <subcellularLocation>
        <location evidence="9">Plastid</location>
    </subcellularLocation>
    <text evidence="9">And non-photosynthetic plastids.</text>
</comment>
<evidence type="ECO:0000256" key="3">
    <source>
        <dbReference type="ARBA" id="ARBA00012948"/>
    </source>
</evidence>
<feature type="active site" description="Proton acceptor" evidence="7">
    <location>
        <position position="223"/>
    </location>
</feature>
<dbReference type="Proteomes" id="UP001438707">
    <property type="component" value="Unassembled WGS sequence"/>
</dbReference>
<comment type="catalytic activity">
    <reaction evidence="6 9">
        <text>a (3R)-hydroxyacyl-[ACP] + NADP(+) = a 3-oxoacyl-[ACP] + NADPH + H(+)</text>
        <dbReference type="Rhea" id="RHEA:17397"/>
        <dbReference type="Rhea" id="RHEA-COMP:9916"/>
        <dbReference type="Rhea" id="RHEA-COMP:9945"/>
        <dbReference type="ChEBI" id="CHEBI:15378"/>
        <dbReference type="ChEBI" id="CHEBI:57783"/>
        <dbReference type="ChEBI" id="CHEBI:58349"/>
        <dbReference type="ChEBI" id="CHEBI:78776"/>
        <dbReference type="ChEBI" id="CHEBI:78827"/>
        <dbReference type="EC" id="1.1.1.100"/>
    </reaction>
</comment>
<dbReference type="PRINTS" id="PR00080">
    <property type="entry name" value="SDRFAMILY"/>
</dbReference>
<evidence type="ECO:0000256" key="8">
    <source>
        <dbReference type="PIRSR" id="PIRSR611284-2"/>
    </source>
</evidence>
<dbReference type="SUPFAM" id="SSF51735">
    <property type="entry name" value="NAD(P)-binding Rossmann-fold domains"/>
    <property type="match status" value="1"/>
</dbReference>
<dbReference type="EMBL" id="JALJOS010000008">
    <property type="protein sequence ID" value="KAK9835837.1"/>
    <property type="molecule type" value="Genomic_DNA"/>
</dbReference>
<feature type="domain" description="Ketoreductase" evidence="10">
    <location>
        <begin position="74"/>
        <end position="259"/>
    </location>
</feature>
<dbReference type="InterPro" id="IPR057326">
    <property type="entry name" value="KR_dom"/>
</dbReference>
<evidence type="ECO:0000313" key="12">
    <source>
        <dbReference type="Proteomes" id="UP001438707"/>
    </source>
</evidence>
<evidence type="ECO:0000256" key="9">
    <source>
        <dbReference type="RuleBase" id="RU366074"/>
    </source>
</evidence>
<comment type="subunit">
    <text evidence="9">Homotetramer.</text>
</comment>
<dbReference type="GO" id="GO:0051287">
    <property type="term" value="F:NAD binding"/>
    <property type="evidence" value="ECO:0007669"/>
    <property type="project" value="UniProtKB-UniRule"/>
</dbReference>
<evidence type="ECO:0000256" key="1">
    <source>
        <dbReference type="ARBA" id="ARBA00005194"/>
    </source>
</evidence>
<comment type="pathway">
    <text evidence="1 9">Lipid metabolism; fatty acid biosynthesis.</text>
</comment>
<dbReference type="Pfam" id="PF13561">
    <property type="entry name" value="adh_short_C2"/>
    <property type="match status" value="1"/>
</dbReference>
<comment type="similarity">
    <text evidence="2 9">Belongs to the short-chain dehydrogenases/reductases (SDR) family.</text>
</comment>
<keyword evidence="9" id="KW-0444">Lipid biosynthesis</keyword>
<dbReference type="InterPro" id="IPR050259">
    <property type="entry name" value="SDR"/>
</dbReference>
<keyword evidence="12" id="KW-1185">Reference proteome</keyword>
<dbReference type="EC" id="1.1.1.100" evidence="3 9"/>
<dbReference type="PANTHER" id="PTHR42879:SF2">
    <property type="entry name" value="3-OXOACYL-[ACYL-CARRIER-PROTEIN] REDUCTASE FABG"/>
    <property type="match status" value="1"/>
</dbReference>
<accession>A0AAW1RPV1</accession>
<dbReference type="CDD" id="cd05333">
    <property type="entry name" value="BKR_SDR_c"/>
    <property type="match status" value="1"/>
</dbReference>
<proteinExistence type="inferred from homology"/>
<feature type="binding site" evidence="8">
    <location>
        <begin position="223"/>
        <end position="227"/>
    </location>
    <ligand>
        <name>NADP(+)</name>
        <dbReference type="ChEBI" id="CHEBI:58349"/>
    </ligand>
</feature>
<organism evidence="11 12">
    <name type="scientific">Apatococcus lobatus</name>
    <dbReference type="NCBI Taxonomy" id="904363"/>
    <lineage>
        <taxon>Eukaryota</taxon>
        <taxon>Viridiplantae</taxon>
        <taxon>Chlorophyta</taxon>
        <taxon>core chlorophytes</taxon>
        <taxon>Trebouxiophyceae</taxon>
        <taxon>Chlorellales</taxon>
        <taxon>Chlorellaceae</taxon>
        <taxon>Apatococcus</taxon>
    </lineage>
</organism>
<keyword evidence="9" id="KW-0276">Fatty acid metabolism</keyword>
<evidence type="ECO:0000256" key="7">
    <source>
        <dbReference type="PIRSR" id="PIRSR611284-1"/>
    </source>
</evidence>
<dbReference type="InterPro" id="IPR036291">
    <property type="entry name" value="NAD(P)-bd_dom_sf"/>
</dbReference>
<reference evidence="11 12" key="1">
    <citation type="journal article" date="2024" name="Nat. Commun.">
        <title>Phylogenomics reveals the evolutionary origins of lichenization in chlorophyte algae.</title>
        <authorList>
            <person name="Puginier C."/>
            <person name="Libourel C."/>
            <person name="Otte J."/>
            <person name="Skaloud P."/>
            <person name="Haon M."/>
            <person name="Grisel S."/>
            <person name="Petersen M."/>
            <person name="Berrin J.G."/>
            <person name="Delaux P.M."/>
            <person name="Dal Grande F."/>
            <person name="Keller J."/>
        </authorList>
    </citation>
    <scope>NUCLEOTIDE SEQUENCE [LARGE SCALE GENOMIC DNA]</scope>
    <source>
        <strain evidence="11 12">SAG 2145</strain>
    </source>
</reference>
<dbReference type="FunFam" id="3.40.50.720:FF:000115">
    <property type="entry name" value="3-oxoacyl-[acyl-carrier-protein] reductase FabG"/>
    <property type="match status" value="1"/>
</dbReference>
<evidence type="ECO:0000256" key="6">
    <source>
        <dbReference type="ARBA" id="ARBA00048508"/>
    </source>
</evidence>
<dbReference type="GO" id="GO:0004316">
    <property type="term" value="F:3-oxoacyl-[acyl-carrier-protein] reductase (NADPH) activity"/>
    <property type="evidence" value="ECO:0007669"/>
    <property type="project" value="UniProtKB-UniRule"/>
</dbReference>
<dbReference type="AlphaFoldDB" id="A0AAW1RPV1"/>
<evidence type="ECO:0000256" key="4">
    <source>
        <dbReference type="ARBA" id="ARBA00022857"/>
    </source>
</evidence>
<feature type="binding site" evidence="8">
    <location>
        <begin position="80"/>
        <end position="83"/>
    </location>
    <ligand>
        <name>NADP(+)</name>
        <dbReference type="ChEBI" id="CHEBI:58349"/>
    </ligand>
</feature>
<dbReference type="InterPro" id="IPR020904">
    <property type="entry name" value="Sc_DH/Rdtase_CS"/>
</dbReference>
<dbReference type="Gene3D" id="3.40.50.720">
    <property type="entry name" value="NAD(P)-binding Rossmann-like Domain"/>
    <property type="match status" value="1"/>
</dbReference>
<keyword evidence="9" id="KW-0275">Fatty acid biosynthesis</keyword>
<protein>
    <recommendedName>
        <fullName evidence="3 9">3-oxoacyl-[acyl-carrier-protein] reductase</fullName>
        <ecNumber evidence="3 9">1.1.1.100</ecNumber>
    </recommendedName>
</protein>
<name>A0AAW1RPV1_9CHLO</name>
<dbReference type="GO" id="GO:0009507">
    <property type="term" value="C:chloroplast"/>
    <property type="evidence" value="ECO:0007669"/>
    <property type="project" value="UniProtKB-SubCell"/>
</dbReference>
<feature type="binding site" evidence="8">
    <location>
        <position position="256"/>
    </location>
    <ligand>
        <name>NADP(+)</name>
        <dbReference type="ChEBI" id="CHEBI:58349"/>
    </ligand>
</feature>
<dbReference type="NCBIfam" id="NF009466">
    <property type="entry name" value="PRK12826.1-2"/>
    <property type="match status" value="1"/>
</dbReference>
<dbReference type="GO" id="GO:0006633">
    <property type="term" value="P:fatty acid biosynthetic process"/>
    <property type="evidence" value="ECO:0007669"/>
    <property type="project" value="UniProtKB-KW"/>
</dbReference>
<keyword evidence="4 8" id="KW-0521">NADP</keyword>
<gene>
    <name evidence="11" type="ORF">WJX74_009083</name>
</gene>
<dbReference type="PANTHER" id="PTHR42879">
    <property type="entry name" value="3-OXOACYL-(ACYL-CARRIER-PROTEIN) REDUCTASE"/>
    <property type="match status" value="1"/>
</dbReference>
<feature type="binding site" evidence="8">
    <location>
        <position position="158"/>
    </location>
    <ligand>
        <name>NADP(+)</name>
        <dbReference type="ChEBI" id="CHEBI:58349"/>
    </ligand>
</feature>
<evidence type="ECO:0000256" key="2">
    <source>
        <dbReference type="ARBA" id="ARBA00006484"/>
    </source>
</evidence>
<dbReference type="InterPro" id="IPR002347">
    <property type="entry name" value="SDR_fam"/>
</dbReference>
<dbReference type="NCBIfam" id="TIGR01830">
    <property type="entry name" value="3oxo_ACP_reduc"/>
    <property type="match status" value="1"/>
</dbReference>
<sequence length="317" mass="32780">MNSQTALLTGEAALLTCRLRAFGLRHHQKVAVLRSAQITSHPTRSRRSFSQIAAAAATEQSTAASSNGAGAEVPVCLVTGGSRGIGKATALALGATGAKVAVNYVASAAGAEEVVKAIEASGGQATAFQADISDPAAVSKLMSDVVAQYGTLDVLVNNAGITKDTLMARMKPDQWQTVIDTNLSAVFYSIQAAVKVMAKKRRGRIINLSSVVGIAGNPGQTNYAAAKASVLGLTKAVAREMASRNITVNAVAPGFIASDMTEKIDKKYEEAILASIPLGRYGQPEEVAGLIRFLALDPAAAYMTGQVLQVNGGMLMS</sequence>
<comment type="caution">
    <text evidence="11">The sequence shown here is derived from an EMBL/GenBank/DDBJ whole genome shotgun (WGS) entry which is preliminary data.</text>
</comment>
<keyword evidence="5 9" id="KW-0560">Oxidoreductase</keyword>
<dbReference type="InterPro" id="IPR011284">
    <property type="entry name" value="3oxo_ACP_reduc"/>
</dbReference>